<protein>
    <recommendedName>
        <fullName evidence="4">Peptide methionine sulfoxide reductase MsrA</fullName>
        <shortName evidence="4">Protein-methionine-S-oxide reductase</shortName>
        <ecNumber evidence="4">1.8.4.11</ecNumber>
    </recommendedName>
    <alternativeName>
        <fullName evidence="4">Peptide-methionine (S)-S-oxide reductase</fullName>
        <shortName evidence="4">Peptide Met(O) reductase</shortName>
    </alternativeName>
</protein>
<evidence type="ECO:0000256" key="3">
    <source>
        <dbReference type="ARBA" id="ARBA00048782"/>
    </source>
</evidence>
<gene>
    <name evidence="4 6" type="primary">msrA</name>
    <name evidence="6" type="ORF">C1I91_08105</name>
</gene>
<dbReference type="AlphaFoldDB" id="A0A3R5U4U4"/>
<dbReference type="NCBIfam" id="TIGR00401">
    <property type="entry name" value="msrA"/>
    <property type="match status" value="1"/>
</dbReference>
<proteinExistence type="inferred from homology"/>
<evidence type="ECO:0000313" key="7">
    <source>
        <dbReference type="Proteomes" id="UP000286268"/>
    </source>
</evidence>
<feature type="active site" evidence="4">
    <location>
        <position position="10"/>
    </location>
</feature>
<dbReference type="GO" id="GO:0034599">
    <property type="term" value="P:cellular response to oxidative stress"/>
    <property type="evidence" value="ECO:0007669"/>
    <property type="project" value="TreeGrafter"/>
</dbReference>
<dbReference type="Proteomes" id="UP000286268">
    <property type="component" value="Chromosome"/>
</dbReference>
<reference evidence="6 7" key="1">
    <citation type="submission" date="2018-01" db="EMBL/GenBank/DDBJ databases">
        <title>Genome Sequencing and Assembly of Anaerobacter polyendosporus strain CT4.</title>
        <authorList>
            <person name="Tachaapaikoon C."/>
            <person name="Sutheeworapong S."/>
            <person name="Jenjaroenpun P."/>
            <person name="Wongsurawat T."/>
            <person name="Nookeaw I."/>
            <person name="Cheawchanlertfa P."/>
            <person name="Kosugi A."/>
            <person name="Cheevadhanarak S."/>
            <person name="Ratanakhanokchai K."/>
        </authorList>
    </citation>
    <scope>NUCLEOTIDE SEQUENCE [LARGE SCALE GENOMIC DNA]</scope>
    <source>
        <strain evidence="6 7">CT4</strain>
    </source>
</reference>
<dbReference type="RefSeq" id="WP_128212420.1">
    <property type="nucleotide sequence ID" value="NZ_CP025746.1"/>
</dbReference>
<feature type="domain" description="Peptide methionine sulphoxide reductase MsrA" evidence="5">
    <location>
        <begin position="3"/>
        <end position="153"/>
    </location>
</feature>
<dbReference type="GO" id="GO:0008113">
    <property type="term" value="F:peptide-methionine (S)-S-oxide reductase activity"/>
    <property type="evidence" value="ECO:0007669"/>
    <property type="project" value="UniProtKB-UniRule"/>
</dbReference>
<dbReference type="SUPFAM" id="SSF55068">
    <property type="entry name" value="Peptide methionine sulfoxide reductase"/>
    <property type="match status" value="1"/>
</dbReference>
<dbReference type="InterPro" id="IPR050162">
    <property type="entry name" value="MsrA_MetSO_reductase"/>
</dbReference>
<dbReference type="KEGG" id="cmah:C1I91_08105"/>
<evidence type="ECO:0000313" key="6">
    <source>
        <dbReference type="EMBL" id="QAA31609.1"/>
    </source>
</evidence>
<dbReference type="EMBL" id="CP025746">
    <property type="protein sequence ID" value="QAA31609.1"/>
    <property type="molecule type" value="Genomic_DNA"/>
</dbReference>
<dbReference type="HAMAP" id="MF_01401">
    <property type="entry name" value="MsrA"/>
    <property type="match status" value="1"/>
</dbReference>
<sequence>MKEIVFAGGCFWGVEEFMSRIKGVVETKVGYANGEKVEPSYEEVCTGTTGHAEACYVKYDTNVVTLDQVLEEYWSIVEPTVLNRQGNDIGHQYRTGIYYINDEDKEIIVKSRDNNQKNYDKPIVTEIEPLKCFYDAEEYHQKYLKKNPGGYCHIKLD</sequence>
<comment type="similarity">
    <text evidence="4">Belongs to the MsrA Met sulfoxide reductase family.</text>
</comment>
<evidence type="ECO:0000256" key="1">
    <source>
        <dbReference type="ARBA" id="ARBA00023002"/>
    </source>
</evidence>
<evidence type="ECO:0000259" key="5">
    <source>
        <dbReference type="Pfam" id="PF01625"/>
    </source>
</evidence>
<comment type="catalytic activity">
    <reaction evidence="3 4">
        <text>[thioredoxin]-disulfide + L-methionine + H2O = L-methionine (S)-S-oxide + [thioredoxin]-dithiol</text>
        <dbReference type="Rhea" id="RHEA:19993"/>
        <dbReference type="Rhea" id="RHEA-COMP:10698"/>
        <dbReference type="Rhea" id="RHEA-COMP:10700"/>
        <dbReference type="ChEBI" id="CHEBI:15377"/>
        <dbReference type="ChEBI" id="CHEBI:29950"/>
        <dbReference type="ChEBI" id="CHEBI:50058"/>
        <dbReference type="ChEBI" id="CHEBI:57844"/>
        <dbReference type="ChEBI" id="CHEBI:58772"/>
        <dbReference type="EC" id="1.8.4.11"/>
    </reaction>
</comment>
<name>A0A3R5U4U4_9CLOT</name>
<dbReference type="Gene3D" id="3.30.1060.10">
    <property type="entry name" value="Peptide methionine sulphoxide reductase MsrA"/>
    <property type="match status" value="1"/>
</dbReference>
<dbReference type="Pfam" id="PF01625">
    <property type="entry name" value="PMSR"/>
    <property type="match status" value="1"/>
</dbReference>
<evidence type="ECO:0000256" key="4">
    <source>
        <dbReference type="HAMAP-Rule" id="MF_01401"/>
    </source>
</evidence>
<comment type="function">
    <text evidence="4">Has an important function as a repair enzyme for proteins that have been inactivated by oxidation. Catalyzes the reversible oxidation-reduction of methionine sulfoxide in proteins to methionine.</text>
</comment>
<dbReference type="InterPro" id="IPR002569">
    <property type="entry name" value="Met_Sox_Rdtase_MsrA_dom"/>
</dbReference>
<keyword evidence="1 4" id="KW-0560">Oxidoreductase</keyword>
<dbReference type="GO" id="GO:0005737">
    <property type="term" value="C:cytoplasm"/>
    <property type="evidence" value="ECO:0007669"/>
    <property type="project" value="TreeGrafter"/>
</dbReference>
<comment type="catalytic activity">
    <reaction evidence="2 4">
        <text>L-methionyl-[protein] + [thioredoxin]-disulfide + H2O = L-methionyl-(S)-S-oxide-[protein] + [thioredoxin]-dithiol</text>
        <dbReference type="Rhea" id="RHEA:14217"/>
        <dbReference type="Rhea" id="RHEA-COMP:10698"/>
        <dbReference type="Rhea" id="RHEA-COMP:10700"/>
        <dbReference type="Rhea" id="RHEA-COMP:12313"/>
        <dbReference type="Rhea" id="RHEA-COMP:12315"/>
        <dbReference type="ChEBI" id="CHEBI:15377"/>
        <dbReference type="ChEBI" id="CHEBI:16044"/>
        <dbReference type="ChEBI" id="CHEBI:29950"/>
        <dbReference type="ChEBI" id="CHEBI:44120"/>
        <dbReference type="ChEBI" id="CHEBI:50058"/>
        <dbReference type="EC" id="1.8.4.11"/>
    </reaction>
</comment>
<dbReference type="PANTHER" id="PTHR42799">
    <property type="entry name" value="MITOCHONDRIAL PEPTIDE METHIONINE SULFOXIDE REDUCTASE"/>
    <property type="match status" value="1"/>
</dbReference>
<keyword evidence="7" id="KW-1185">Reference proteome</keyword>
<dbReference type="OrthoDB" id="4174719at2"/>
<dbReference type="EC" id="1.8.4.11" evidence="4"/>
<dbReference type="InterPro" id="IPR036509">
    <property type="entry name" value="Met_Sox_Rdtase_MsrA_sf"/>
</dbReference>
<accession>A0A3R5U4U4</accession>
<dbReference type="PANTHER" id="PTHR42799:SF2">
    <property type="entry name" value="MITOCHONDRIAL PEPTIDE METHIONINE SULFOXIDE REDUCTASE"/>
    <property type="match status" value="1"/>
</dbReference>
<dbReference type="GO" id="GO:0033744">
    <property type="term" value="F:L-methionine:thioredoxin-disulfide S-oxidoreductase activity"/>
    <property type="evidence" value="ECO:0007669"/>
    <property type="project" value="RHEA"/>
</dbReference>
<evidence type="ECO:0000256" key="2">
    <source>
        <dbReference type="ARBA" id="ARBA00047806"/>
    </source>
</evidence>
<organism evidence="6 7">
    <name type="scientific">Clostridium manihotivorum</name>
    <dbReference type="NCBI Taxonomy" id="2320868"/>
    <lineage>
        <taxon>Bacteria</taxon>
        <taxon>Bacillati</taxon>
        <taxon>Bacillota</taxon>
        <taxon>Clostridia</taxon>
        <taxon>Eubacteriales</taxon>
        <taxon>Clostridiaceae</taxon>
        <taxon>Clostridium</taxon>
    </lineage>
</organism>